<evidence type="ECO:0000313" key="3">
    <source>
        <dbReference type="EMBL" id="KAL2916226.1"/>
    </source>
</evidence>
<accession>A0ABR4N9L9</accession>
<keyword evidence="4" id="KW-1185">Reference proteome</keyword>
<dbReference type="InterPro" id="IPR002921">
    <property type="entry name" value="Fungal_lipase-type"/>
</dbReference>
<feature type="signal peptide" evidence="1">
    <location>
        <begin position="1"/>
        <end position="19"/>
    </location>
</feature>
<reference evidence="3 4" key="1">
    <citation type="submission" date="2023-09" db="EMBL/GenBank/DDBJ databases">
        <title>Pangenome analysis of Batrachochytrium dendrobatidis and related Chytrids.</title>
        <authorList>
            <person name="Yacoub M.N."/>
            <person name="Stajich J.E."/>
            <person name="James T.Y."/>
        </authorList>
    </citation>
    <scope>NUCLEOTIDE SEQUENCE [LARGE SCALE GENOMIC DNA]</scope>
    <source>
        <strain evidence="3 4">JEL0888</strain>
    </source>
</reference>
<comment type="caution">
    <text evidence="3">The sequence shown here is derived from an EMBL/GenBank/DDBJ whole genome shotgun (WGS) entry which is preliminary data.</text>
</comment>
<feature type="chain" id="PRO_5045163504" description="Fungal lipase-type domain-containing protein" evidence="1">
    <location>
        <begin position="20"/>
        <end position="395"/>
    </location>
</feature>
<evidence type="ECO:0000256" key="1">
    <source>
        <dbReference type="SAM" id="SignalP"/>
    </source>
</evidence>
<dbReference type="Proteomes" id="UP001527925">
    <property type="component" value="Unassembled WGS sequence"/>
</dbReference>
<keyword evidence="1" id="KW-0732">Signal</keyword>
<dbReference type="PANTHER" id="PTHR45856:SF25">
    <property type="entry name" value="FUNGAL LIPASE-LIKE DOMAIN-CONTAINING PROTEIN"/>
    <property type="match status" value="1"/>
</dbReference>
<name>A0ABR4N9L9_9FUNG</name>
<dbReference type="InterPro" id="IPR029058">
    <property type="entry name" value="AB_hydrolase_fold"/>
</dbReference>
<dbReference type="PANTHER" id="PTHR45856">
    <property type="entry name" value="ALPHA/BETA-HYDROLASES SUPERFAMILY PROTEIN"/>
    <property type="match status" value="1"/>
</dbReference>
<evidence type="ECO:0000259" key="2">
    <source>
        <dbReference type="Pfam" id="PF01764"/>
    </source>
</evidence>
<gene>
    <name evidence="3" type="ORF">HK105_204317</name>
</gene>
<feature type="domain" description="Fungal lipase-type" evidence="2">
    <location>
        <begin position="151"/>
        <end position="289"/>
    </location>
</feature>
<dbReference type="CDD" id="cd00519">
    <property type="entry name" value="Lipase_3"/>
    <property type="match status" value="1"/>
</dbReference>
<evidence type="ECO:0000313" key="4">
    <source>
        <dbReference type="Proteomes" id="UP001527925"/>
    </source>
</evidence>
<dbReference type="SUPFAM" id="SSF53474">
    <property type="entry name" value="alpha/beta-Hydrolases"/>
    <property type="match status" value="1"/>
</dbReference>
<dbReference type="EMBL" id="JADGIZ020000018">
    <property type="protein sequence ID" value="KAL2916226.1"/>
    <property type="molecule type" value="Genomic_DNA"/>
</dbReference>
<dbReference type="InterPro" id="IPR051218">
    <property type="entry name" value="Sec_MonoDiacylglyc_Lipase"/>
</dbReference>
<organism evidence="3 4">
    <name type="scientific">Polyrhizophydium stewartii</name>
    <dbReference type="NCBI Taxonomy" id="2732419"/>
    <lineage>
        <taxon>Eukaryota</taxon>
        <taxon>Fungi</taxon>
        <taxon>Fungi incertae sedis</taxon>
        <taxon>Chytridiomycota</taxon>
        <taxon>Chytridiomycota incertae sedis</taxon>
        <taxon>Chytridiomycetes</taxon>
        <taxon>Rhizophydiales</taxon>
        <taxon>Rhizophydiales incertae sedis</taxon>
        <taxon>Polyrhizophydium</taxon>
    </lineage>
</organism>
<dbReference type="Pfam" id="PF01764">
    <property type="entry name" value="Lipase_3"/>
    <property type="match status" value="1"/>
</dbReference>
<protein>
    <recommendedName>
        <fullName evidence="2">Fungal lipase-type domain-containing protein</fullName>
    </recommendedName>
</protein>
<dbReference type="Gene3D" id="3.40.50.1820">
    <property type="entry name" value="alpha/beta hydrolase"/>
    <property type="match status" value="1"/>
</dbReference>
<sequence length="395" mass="41267">MRAAAIAAAAAAATALAVAASPVGQQQPLQLVPHASSGAAAAAEQPPAVLGVDSVLHNGGKLVHPAADTPADLPLGGEPLPPQEAPPALVALLKSRIDYARSAYCIDGLEAWNCTTCHAAATSGTTAVATLGSPQAMFGFAAAHPASRTVVVGLRGTRNLDNWIKDLMVARPDAPFDGSPDGSRVHLGFLRAWESIRNDTLTAVDALLARFPGFDVLVTGHSLGGAVATLAAADLASSGFVAADRIMVLAINAPRTGNGVFAKWFAMLPLKAVWRIVNQNDLTPHLPPQFVGFAHHPTELWIADASGHTVVCPVSLDDDEPDGISLPENDPRDVEAAIDAQDWTQFRDLPGIARASESRDCANSVTRGYDLQKHTWVWDLRIGIRGCDPPDDGSS</sequence>
<proteinExistence type="predicted"/>